<keyword evidence="7" id="KW-0175">Coiled coil</keyword>
<dbReference type="PANTHER" id="PTHR19854">
    <property type="entry name" value="TRANSDUCIN BETA-LIKE 3"/>
    <property type="match status" value="1"/>
</dbReference>
<evidence type="ECO:0000256" key="7">
    <source>
        <dbReference type="SAM" id="Coils"/>
    </source>
</evidence>
<accession>A0ABR3GMB5</accession>
<dbReference type="InterPro" id="IPR013934">
    <property type="entry name" value="Utp13_C"/>
</dbReference>
<dbReference type="InterPro" id="IPR020472">
    <property type="entry name" value="WD40_PAC1"/>
</dbReference>
<feature type="repeat" description="WD" evidence="6">
    <location>
        <begin position="204"/>
        <end position="226"/>
    </location>
</feature>
<evidence type="ECO:0000313" key="10">
    <source>
        <dbReference type="EMBL" id="KAL0637050.1"/>
    </source>
</evidence>
<evidence type="ECO:0000256" key="4">
    <source>
        <dbReference type="ARBA" id="ARBA00023242"/>
    </source>
</evidence>
<sequence>MAPSQISLKTNFKPVKVIQPFYTGGKVALDRSGRILVTTLNEDVLITDLETGDELARIEGDMEQVTTLALTPNASYLIICSRSYTMRIFSLSIDIATTPPTVTPTLLRSLKAHTAPVIVADTDPTGTLLATGGADGLVKVWDIKGGFVTHNFRGHGGVISALKFYAPQNASTAALPTEAATAKKSGGKKKNQKRDENEELGWRLATGADDTKVRVWDLVKSDCIAVLDSHVSVVRGLDWSADGRTLVSGSRDKVVCLWDTRSWKLKGTIPVLEELEMVGFLAPGALTMQGREEGGAVGEQIIYMGGKRNRIRLWDLAAGKEITRSADDDEPEDEEREAEGIVDIIYHKSLPTLLSVHNDQTLLINSLTLPPKTISLPILRRLSGHHDEIIDLQYLTPNDNLIALATNSEDIRIVDIEKGFGDVGVLRGHGDIVICLDRDWSGVWLASGGKDNEARLWKIDGEKQQFTCYACFTGHAESIGAIALSRATPQTESAAAKGYAPPKFLLTGSQDRTVKKWDVPVGGKKARAIYTRKAHDKDINAIDVSPDDELFASASQDRTVKIWSVEEGEVLGILRGHRRGVWSVKFAPSTITAAVVGGVEGAKGGRMVVTGSGDKTIKLWSLTDYSCLRTFEGHTNSVLKTVWLSGGLQVGSSGGDGLVKVWDVKSGECNTTLDNHEDKVWALTVRKDDHILVSGGGDSVVTFWEDISESTRLEASKLESELIEQEQKLQNYIHNSDYRAAITLALGLNHPGRLLTLFTAVTTTSPPEPESLSGLVAVDQVLATLGDEQLYTLLCRIRDWNTNARNAAVAQRLLYVLVKSYSPQRLMGVKGAGQVWDALKSYTERHYRRVEELVEESYLIEYTLREMEEIFADDVIPGGESTDVEMTA</sequence>
<evidence type="ECO:0000256" key="6">
    <source>
        <dbReference type="PROSITE-ProRule" id="PRU00221"/>
    </source>
</evidence>
<feature type="repeat" description="WD" evidence="6">
    <location>
        <begin position="673"/>
        <end position="705"/>
    </location>
</feature>
<proteinExistence type="predicted"/>
<dbReference type="PROSITE" id="PS00678">
    <property type="entry name" value="WD_REPEATS_1"/>
    <property type="match status" value="3"/>
</dbReference>
<dbReference type="Pfam" id="PF08625">
    <property type="entry name" value="Utp13"/>
    <property type="match status" value="1"/>
</dbReference>
<comment type="function">
    <text evidence="5">Component of the ASTRA complex involved in chromatin remodeling.</text>
</comment>
<dbReference type="Pfam" id="PF00400">
    <property type="entry name" value="WD40"/>
    <property type="match status" value="8"/>
</dbReference>
<dbReference type="Proteomes" id="UP001447188">
    <property type="component" value="Unassembled WGS sequence"/>
</dbReference>
<feature type="repeat" description="WD" evidence="6">
    <location>
        <begin position="110"/>
        <end position="151"/>
    </location>
</feature>
<feature type="repeat" description="WD" evidence="6">
    <location>
        <begin position="227"/>
        <end position="268"/>
    </location>
</feature>
<evidence type="ECO:0000256" key="2">
    <source>
        <dbReference type="ARBA" id="ARBA00022574"/>
    </source>
</evidence>
<dbReference type="InterPro" id="IPR036322">
    <property type="entry name" value="WD40_repeat_dom_sf"/>
</dbReference>
<keyword evidence="11" id="KW-1185">Reference proteome</keyword>
<protein>
    <submittedName>
        <fullName evidence="10">U3 small nucleolar RNA-associated protein 13</fullName>
    </submittedName>
</protein>
<reference evidence="10 11" key="1">
    <citation type="submission" date="2024-02" db="EMBL/GenBank/DDBJ databases">
        <title>Discinaceae phylogenomics.</title>
        <authorList>
            <person name="Dirks A.C."/>
            <person name="James T.Y."/>
        </authorList>
    </citation>
    <scope>NUCLEOTIDE SEQUENCE [LARGE SCALE GENOMIC DNA]</scope>
    <source>
        <strain evidence="10 11">ACD0624</strain>
    </source>
</reference>
<comment type="caution">
    <text evidence="10">The sequence shown here is derived from an EMBL/GenBank/DDBJ whole genome shotgun (WGS) entry which is preliminary data.</text>
</comment>
<keyword evidence="2 6" id="KW-0853">WD repeat</keyword>
<evidence type="ECO:0000259" key="9">
    <source>
        <dbReference type="Pfam" id="PF08625"/>
    </source>
</evidence>
<dbReference type="CDD" id="cd00200">
    <property type="entry name" value="WD40"/>
    <property type="match status" value="1"/>
</dbReference>
<dbReference type="SMART" id="SM00320">
    <property type="entry name" value="WD40"/>
    <property type="match status" value="11"/>
</dbReference>
<dbReference type="PANTHER" id="PTHR19854:SF15">
    <property type="entry name" value="TRANSDUCIN BETA-LIKE PROTEIN 3"/>
    <property type="match status" value="1"/>
</dbReference>
<evidence type="ECO:0000256" key="3">
    <source>
        <dbReference type="ARBA" id="ARBA00022737"/>
    </source>
</evidence>
<feature type="coiled-coil region" evidence="7">
    <location>
        <begin position="708"/>
        <end position="735"/>
    </location>
</feature>
<keyword evidence="4" id="KW-0539">Nucleus</keyword>
<comment type="subcellular location">
    <subcellularLocation>
        <location evidence="1">Nucleus</location>
        <location evidence="1">Nucleolus</location>
    </subcellularLocation>
</comment>
<dbReference type="SUPFAM" id="SSF50978">
    <property type="entry name" value="WD40 repeat-like"/>
    <property type="match status" value="2"/>
</dbReference>
<dbReference type="PROSITE" id="PS50294">
    <property type="entry name" value="WD_REPEATS_REGION"/>
    <property type="match status" value="6"/>
</dbReference>
<dbReference type="EMBL" id="JBBBZM010000039">
    <property type="protein sequence ID" value="KAL0637050.1"/>
    <property type="molecule type" value="Genomic_DNA"/>
</dbReference>
<feature type="domain" description="U3 small nucleolar RNA-associated protein 13 C-terminal" evidence="9">
    <location>
        <begin position="726"/>
        <end position="867"/>
    </location>
</feature>
<dbReference type="Gene3D" id="2.130.10.10">
    <property type="entry name" value="YVTN repeat-like/Quinoprotein amine dehydrogenase"/>
    <property type="match status" value="4"/>
</dbReference>
<dbReference type="PRINTS" id="PR00320">
    <property type="entry name" value="GPROTEINBRPT"/>
</dbReference>
<dbReference type="InterPro" id="IPR015943">
    <property type="entry name" value="WD40/YVTN_repeat-like_dom_sf"/>
</dbReference>
<feature type="repeat" description="WD" evidence="6">
    <location>
        <begin position="631"/>
        <end position="672"/>
    </location>
</feature>
<keyword evidence="3" id="KW-0677">Repeat</keyword>
<evidence type="ECO:0000256" key="8">
    <source>
        <dbReference type="SAM" id="MobiDB-lite"/>
    </source>
</evidence>
<organism evidence="10 11">
    <name type="scientific">Discina gigas</name>
    <dbReference type="NCBI Taxonomy" id="1032678"/>
    <lineage>
        <taxon>Eukaryota</taxon>
        <taxon>Fungi</taxon>
        <taxon>Dikarya</taxon>
        <taxon>Ascomycota</taxon>
        <taxon>Pezizomycotina</taxon>
        <taxon>Pezizomycetes</taxon>
        <taxon>Pezizales</taxon>
        <taxon>Discinaceae</taxon>
        <taxon>Discina</taxon>
    </lineage>
</organism>
<feature type="repeat" description="WD" evidence="6">
    <location>
        <begin position="532"/>
        <end position="573"/>
    </location>
</feature>
<evidence type="ECO:0000256" key="5">
    <source>
        <dbReference type="ARBA" id="ARBA00037338"/>
    </source>
</evidence>
<name>A0ABR3GMB5_9PEZI</name>
<dbReference type="PROSITE" id="PS50082">
    <property type="entry name" value="WD_REPEATS_2"/>
    <property type="match status" value="8"/>
</dbReference>
<feature type="repeat" description="WD" evidence="6">
    <location>
        <begin position="605"/>
        <end position="630"/>
    </location>
</feature>
<feature type="region of interest" description="Disordered" evidence="8">
    <location>
        <begin position="175"/>
        <end position="198"/>
    </location>
</feature>
<evidence type="ECO:0000313" key="11">
    <source>
        <dbReference type="Proteomes" id="UP001447188"/>
    </source>
</evidence>
<gene>
    <name evidence="10" type="primary">utp13</name>
    <name evidence="10" type="ORF">Q9L58_003872</name>
</gene>
<evidence type="ECO:0000256" key="1">
    <source>
        <dbReference type="ARBA" id="ARBA00004604"/>
    </source>
</evidence>
<dbReference type="InterPro" id="IPR019775">
    <property type="entry name" value="WD40_repeat_CS"/>
</dbReference>
<feature type="repeat" description="WD" evidence="6">
    <location>
        <begin position="426"/>
        <end position="467"/>
    </location>
</feature>
<dbReference type="InterPro" id="IPR001680">
    <property type="entry name" value="WD40_rpt"/>
</dbReference>